<name>A0A2N9ILQ9_FAGSY</name>
<evidence type="ECO:0000313" key="2">
    <source>
        <dbReference type="EMBL" id="SPC73683.1"/>
    </source>
</evidence>
<organism evidence="3">
    <name type="scientific">Fagus sylvatica</name>
    <name type="common">Beechnut</name>
    <dbReference type="NCBI Taxonomy" id="28930"/>
    <lineage>
        <taxon>Eukaryota</taxon>
        <taxon>Viridiplantae</taxon>
        <taxon>Streptophyta</taxon>
        <taxon>Embryophyta</taxon>
        <taxon>Tracheophyta</taxon>
        <taxon>Spermatophyta</taxon>
        <taxon>Magnoliopsida</taxon>
        <taxon>eudicotyledons</taxon>
        <taxon>Gunneridae</taxon>
        <taxon>Pentapetalae</taxon>
        <taxon>rosids</taxon>
        <taxon>fabids</taxon>
        <taxon>Fagales</taxon>
        <taxon>Fagaceae</taxon>
        <taxon>Fagus</taxon>
    </lineage>
</organism>
<sequence>MQGLLLWTPCVVRSPLVPLVSPEAHRRAAGGENPKWPLWPKMVENFDFFPKVLRVKPSIPLCSGINEPALFPRASCLCQSSEDATKSSTSPTSTDQILGFVDGNPKTKRKEMKDRFPSTNPRIWSVDVGEVLDFVTSSLDRHKHKARGKRVGSLIPLQRDVNTTVVNFSSLMPSKNLCVKTNMSKVNLLSTSIQGNNVHIDKGKSMAYPIEEPAFSYKEILKKEPPKPRQENSEDDTICERCSHILAKCFVKTKEKDNERQHELGIGVEALEYLKGPYIQKKDTTNTLARDTAIPIMKNGIGHKMQSTITKPHQDKEPKKTQNDHKRLEKEAQDNSVKEERIKETPMEDLRVNLTRDEENIDDIENIKGIEDIKDTGNIEGIEDIEDIKGIEDFEGIEDIEDLEGIEETKAMECTETDEVHEPENGQMVSCNAITLPKEFMATSWVQREEDARQSPSYWQITKSAKIQLNNDCVGIVKFTGIDQNGNPPRVTVGPEKPLTMEDLFKLT</sequence>
<proteinExistence type="predicted"/>
<evidence type="ECO:0000313" key="3">
    <source>
        <dbReference type="EMBL" id="SPD25080.1"/>
    </source>
</evidence>
<dbReference type="AlphaFoldDB" id="A0A2N9ILQ9"/>
<protein>
    <submittedName>
        <fullName evidence="3">Uncharacterized protein</fullName>
    </submittedName>
</protein>
<reference evidence="3" key="1">
    <citation type="submission" date="2018-02" db="EMBL/GenBank/DDBJ databases">
        <authorList>
            <person name="Cohen D.B."/>
            <person name="Kent A.D."/>
        </authorList>
    </citation>
    <scope>NUCLEOTIDE SEQUENCE</scope>
</reference>
<gene>
    <name evidence="2" type="ORF">FSB_LOCUS1565</name>
    <name evidence="3" type="ORF">FSB_LOCUS52962</name>
</gene>
<dbReference type="EMBL" id="OIVN01006101">
    <property type="protein sequence ID" value="SPD25080.1"/>
    <property type="molecule type" value="Genomic_DNA"/>
</dbReference>
<dbReference type="EMBL" id="OIVN01000069">
    <property type="protein sequence ID" value="SPC73683.1"/>
    <property type="molecule type" value="Genomic_DNA"/>
</dbReference>
<evidence type="ECO:0000256" key="1">
    <source>
        <dbReference type="SAM" id="MobiDB-lite"/>
    </source>
</evidence>
<feature type="compositionally biased region" description="Basic and acidic residues" evidence="1">
    <location>
        <begin position="312"/>
        <end position="344"/>
    </location>
</feature>
<accession>A0A2N9ILQ9</accession>
<feature type="region of interest" description="Disordered" evidence="1">
    <location>
        <begin position="307"/>
        <end position="344"/>
    </location>
</feature>
<feature type="compositionally biased region" description="Polar residues" evidence="1">
    <location>
        <begin position="83"/>
        <end position="96"/>
    </location>
</feature>
<feature type="region of interest" description="Disordered" evidence="1">
    <location>
        <begin position="83"/>
        <end position="116"/>
    </location>
</feature>